<dbReference type="PROSITE" id="PS51186">
    <property type="entry name" value="GNAT"/>
    <property type="match status" value="1"/>
</dbReference>
<evidence type="ECO:0000259" key="1">
    <source>
        <dbReference type="PROSITE" id="PS51186"/>
    </source>
</evidence>
<accession>A0ABS6CFG7</accession>
<name>A0ABS6CFG7_9ACTN</name>
<keyword evidence="3" id="KW-1185">Reference proteome</keyword>
<sequence>MTTTPAVELRRYGVDQLDTIRSTLTEIYAEVYADRLSDPFFSVARFEERLERHVSRPGWEVVMGYDSDTPVGYAYASPLPERTRWWATMLEPLPEQMTDETGGRRTLALFELMVRTPWRKTGTAHRVHEELLSGRPEERVTLMVEPTHPKVKALYETWGYEHIGDQQPFPDAPVYATMLRTLHAV</sequence>
<dbReference type="EMBL" id="JAHLEM010000163">
    <property type="protein sequence ID" value="MBU3865561.1"/>
    <property type="molecule type" value="Genomic_DNA"/>
</dbReference>
<dbReference type="RefSeq" id="WP_216342628.1">
    <property type="nucleotide sequence ID" value="NZ_JAHLEM010000163.1"/>
</dbReference>
<organism evidence="2 3">
    <name type="scientific">Streptomyces niphimycinicus</name>
    <dbReference type="NCBI Taxonomy" id="2842201"/>
    <lineage>
        <taxon>Bacteria</taxon>
        <taxon>Bacillati</taxon>
        <taxon>Actinomycetota</taxon>
        <taxon>Actinomycetes</taxon>
        <taxon>Kitasatosporales</taxon>
        <taxon>Streptomycetaceae</taxon>
        <taxon>Streptomyces</taxon>
    </lineage>
</organism>
<comment type="caution">
    <text evidence="2">The sequence shown here is derived from an EMBL/GenBank/DDBJ whole genome shotgun (WGS) entry which is preliminary data.</text>
</comment>
<feature type="domain" description="N-acetyltransferase" evidence="1">
    <location>
        <begin position="7"/>
        <end position="181"/>
    </location>
</feature>
<gene>
    <name evidence="2" type="ORF">KN815_16185</name>
</gene>
<evidence type="ECO:0000313" key="3">
    <source>
        <dbReference type="Proteomes" id="UP000720508"/>
    </source>
</evidence>
<dbReference type="Proteomes" id="UP000720508">
    <property type="component" value="Unassembled WGS sequence"/>
</dbReference>
<proteinExistence type="predicted"/>
<evidence type="ECO:0000313" key="2">
    <source>
        <dbReference type="EMBL" id="MBU3865561.1"/>
    </source>
</evidence>
<dbReference type="InterPro" id="IPR000182">
    <property type="entry name" value="GNAT_dom"/>
</dbReference>
<reference evidence="2 3" key="1">
    <citation type="submission" date="2021-06" db="EMBL/GenBank/DDBJ databases">
        <authorList>
            <person name="Pan X."/>
        </authorList>
    </citation>
    <scope>NUCLEOTIDE SEQUENCE [LARGE SCALE GENOMIC DNA]</scope>
    <source>
        <strain evidence="2 3">4503</strain>
    </source>
</reference>
<protein>
    <submittedName>
        <fullName evidence="2">N-acetyltransferase</fullName>
    </submittedName>
</protein>